<dbReference type="UniPathway" id="UPA00219"/>
<evidence type="ECO:0000256" key="14">
    <source>
        <dbReference type="RuleBase" id="RU004016"/>
    </source>
</evidence>
<comment type="pathway">
    <text evidence="1">Cell wall biogenesis; peptidoglycan biosynthesis.</text>
</comment>
<proteinExistence type="inferred from homology"/>
<dbReference type="Proteomes" id="UP000036756">
    <property type="component" value="Unassembled WGS sequence"/>
</dbReference>
<name>A0A0J8G1D2_CLOCY</name>
<gene>
    <name evidence="17" type="primary">dacB</name>
    <name evidence="17" type="ORF">CLCY_2c03230</name>
</gene>
<dbReference type="InterPro" id="IPR012907">
    <property type="entry name" value="Peptidase_S11_C"/>
</dbReference>
<keyword evidence="15" id="KW-1133">Transmembrane helix</keyword>
<evidence type="ECO:0000313" key="17">
    <source>
        <dbReference type="EMBL" id="KMT21561.1"/>
    </source>
</evidence>
<organism evidence="17 18">
    <name type="scientific">Clostridium cylindrosporum DSM 605</name>
    <dbReference type="NCBI Taxonomy" id="1121307"/>
    <lineage>
        <taxon>Bacteria</taxon>
        <taxon>Bacillati</taxon>
        <taxon>Bacillota</taxon>
        <taxon>Clostridia</taxon>
        <taxon>Eubacteriales</taxon>
        <taxon>Clostridiaceae</taxon>
        <taxon>Clostridium</taxon>
    </lineage>
</organism>
<dbReference type="EMBL" id="LFVU01000027">
    <property type="protein sequence ID" value="KMT21561.1"/>
    <property type="molecule type" value="Genomic_DNA"/>
</dbReference>
<evidence type="ECO:0000256" key="9">
    <source>
        <dbReference type="ARBA" id="ARBA00022984"/>
    </source>
</evidence>
<dbReference type="Gene3D" id="2.60.410.10">
    <property type="entry name" value="D-Ala-D-Ala carboxypeptidase, C-terminal domain"/>
    <property type="match status" value="1"/>
</dbReference>
<sequence>MIKKTLLSITLMLGFLLSFPYGVKAKAPIPNNITSEGYVLMDMDSGKILASKNENTKYEPASITKILTALIVIEKGNLKDKITIKHSPTLEEGSSLYLKEGEVVTVEQLLYGLMLKSGNDAATALAEYISGSKENFAKEMNKRAKELGAVNSHFSNPHGLNDNNHYTTPRDYSLIAKGAMNNPTFRKIVGTATYTIAPTPQFPQARLLVNHNKLISSQKYKYDGANGVKTGFTKRSLHTFVGSATKGHTNLLVVCMKNSTQCYVDTKTLFDYGFTNYESKKITEKGKVIGNMAAKNKKDINLIVSQDTSYPFDKSNPEKVSTDIKYLDIKKFHAGDVVAKLEIKINGAPYKTVDLKASKEYIPKIDKTLEKYGITDSNKNIIAFSASLITLFALLIVFNIRVKRNRNNIFK</sequence>
<dbReference type="SMART" id="SM00936">
    <property type="entry name" value="PBP5_C"/>
    <property type="match status" value="1"/>
</dbReference>
<comment type="caution">
    <text evidence="17">The sequence shown here is derived from an EMBL/GenBank/DDBJ whole genome shotgun (WGS) entry which is preliminary data.</text>
</comment>
<dbReference type="Pfam" id="PF00768">
    <property type="entry name" value="Peptidase_S11"/>
    <property type="match status" value="1"/>
</dbReference>
<comment type="similarity">
    <text evidence="2 14">Belongs to the peptidase S11 family.</text>
</comment>
<dbReference type="InterPro" id="IPR018044">
    <property type="entry name" value="Peptidase_S11"/>
</dbReference>
<dbReference type="Pfam" id="PF07943">
    <property type="entry name" value="PBP5_C"/>
    <property type="match status" value="1"/>
</dbReference>
<keyword evidence="15" id="KW-0472">Membrane</keyword>
<accession>A0A0J8G1D2</accession>
<dbReference type="GO" id="GO:0071555">
    <property type="term" value="P:cell wall organization"/>
    <property type="evidence" value="ECO:0007669"/>
    <property type="project" value="UniProtKB-KW"/>
</dbReference>
<comment type="catalytic activity">
    <reaction evidence="11">
        <text>Preferential cleavage: (Ac)2-L-Lys-D-Ala-|-D-Ala. Also transpeptidation of peptidyl-alanyl moieties that are N-acyl substituents of D-alanine.</text>
        <dbReference type="EC" id="3.4.16.4"/>
    </reaction>
</comment>
<feature type="active site" description="Acyl-ester intermediate" evidence="12">
    <location>
        <position position="62"/>
    </location>
</feature>
<feature type="active site" evidence="12">
    <location>
        <position position="117"/>
    </location>
</feature>
<dbReference type="STRING" id="1121307.CLCY_2c03230"/>
<keyword evidence="15" id="KW-0812">Transmembrane</keyword>
<reference evidence="17 18" key="1">
    <citation type="submission" date="2015-06" db="EMBL/GenBank/DDBJ databases">
        <title>Draft genome sequence of the purine-degrading Clostridium cylindrosporum HC-1 (DSM 605).</title>
        <authorList>
            <person name="Poehlein A."/>
            <person name="Schiel-Bengelsdorf B."/>
            <person name="Bengelsdorf F."/>
            <person name="Daniel R."/>
            <person name="Duerre P."/>
        </authorList>
    </citation>
    <scope>NUCLEOTIDE SEQUENCE [LARGE SCALE GENOMIC DNA]</scope>
    <source>
        <strain evidence="17 18">DSM 605</strain>
    </source>
</reference>
<dbReference type="AlphaFoldDB" id="A0A0J8G1D2"/>
<evidence type="ECO:0000256" key="15">
    <source>
        <dbReference type="SAM" id="Phobius"/>
    </source>
</evidence>
<dbReference type="InterPro" id="IPR001967">
    <property type="entry name" value="Peptidase_S11_N"/>
</dbReference>
<dbReference type="PATRIC" id="fig|1121307.3.peg.1179"/>
<evidence type="ECO:0000256" key="13">
    <source>
        <dbReference type="PIRSR" id="PIRSR618044-2"/>
    </source>
</evidence>
<evidence type="ECO:0000256" key="7">
    <source>
        <dbReference type="ARBA" id="ARBA00022801"/>
    </source>
</evidence>
<feature type="transmembrane region" description="Helical" evidence="15">
    <location>
        <begin position="381"/>
        <end position="402"/>
    </location>
</feature>
<dbReference type="Gene3D" id="3.40.710.10">
    <property type="entry name" value="DD-peptidase/beta-lactamase superfamily"/>
    <property type="match status" value="1"/>
</dbReference>
<evidence type="ECO:0000256" key="11">
    <source>
        <dbReference type="ARBA" id="ARBA00034000"/>
    </source>
</evidence>
<evidence type="ECO:0000256" key="12">
    <source>
        <dbReference type="PIRSR" id="PIRSR618044-1"/>
    </source>
</evidence>
<feature type="active site" description="Proton acceptor" evidence="12">
    <location>
        <position position="65"/>
    </location>
</feature>
<evidence type="ECO:0000256" key="6">
    <source>
        <dbReference type="ARBA" id="ARBA00022729"/>
    </source>
</evidence>
<feature type="binding site" evidence="13">
    <location>
        <position position="229"/>
    </location>
    <ligand>
        <name>substrate</name>
    </ligand>
</feature>
<dbReference type="InterPro" id="IPR037167">
    <property type="entry name" value="Peptidase_S11_C_sf"/>
</dbReference>
<dbReference type="RefSeq" id="WP_048570988.1">
    <property type="nucleotide sequence ID" value="NZ_LFVU01000027.1"/>
</dbReference>
<protein>
    <recommendedName>
        <fullName evidence="3">serine-type D-Ala-D-Ala carboxypeptidase</fullName>
        <ecNumber evidence="3">3.4.16.4</ecNumber>
    </recommendedName>
</protein>
<keyword evidence="9" id="KW-0573">Peptidoglycan synthesis</keyword>
<keyword evidence="6" id="KW-0732">Signal</keyword>
<keyword evidence="8" id="KW-0133">Cell shape</keyword>
<keyword evidence="10" id="KW-0961">Cell wall biogenesis/degradation</keyword>
<evidence type="ECO:0000256" key="3">
    <source>
        <dbReference type="ARBA" id="ARBA00012448"/>
    </source>
</evidence>
<dbReference type="GO" id="GO:0009252">
    <property type="term" value="P:peptidoglycan biosynthetic process"/>
    <property type="evidence" value="ECO:0007669"/>
    <property type="project" value="UniProtKB-UniPathway"/>
</dbReference>
<evidence type="ECO:0000256" key="5">
    <source>
        <dbReference type="ARBA" id="ARBA00022670"/>
    </source>
</evidence>
<keyword evidence="5" id="KW-0645">Protease</keyword>
<dbReference type="GO" id="GO:0009002">
    <property type="term" value="F:serine-type D-Ala-D-Ala carboxypeptidase activity"/>
    <property type="evidence" value="ECO:0007669"/>
    <property type="project" value="UniProtKB-EC"/>
</dbReference>
<keyword evidence="18" id="KW-1185">Reference proteome</keyword>
<evidence type="ECO:0000313" key="18">
    <source>
        <dbReference type="Proteomes" id="UP000036756"/>
    </source>
</evidence>
<evidence type="ECO:0000256" key="1">
    <source>
        <dbReference type="ARBA" id="ARBA00004752"/>
    </source>
</evidence>
<evidence type="ECO:0000256" key="2">
    <source>
        <dbReference type="ARBA" id="ARBA00007164"/>
    </source>
</evidence>
<evidence type="ECO:0000256" key="4">
    <source>
        <dbReference type="ARBA" id="ARBA00022645"/>
    </source>
</evidence>
<dbReference type="GO" id="GO:0006508">
    <property type="term" value="P:proteolysis"/>
    <property type="evidence" value="ECO:0007669"/>
    <property type="project" value="UniProtKB-KW"/>
</dbReference>
<dbReference type="PRINTS" id="PR00725">
    <property type="entry name" value="DADACBPTASE1"/>
</dbReference>
<dbReference type="PANTHER" id="PTHR21581">
    <property type="entry name" value="D-ALANYL-D-ALANINE CARBOXYPEPTIDASE"/>
    <property type="match status" value="1"/>
</dbReference>
<keyword evidence="4 17" id="KW-0121">Carboxypeptidase</keyword>
<dbReference type="OrthoDB" id="9791132at2"/>
<feature type="domain" description="Peptidase S11 D-Ala-D-Ala carboxypeptidase A C-terminal" evidence="16">
    <location>
        <begin position="277"/>
        <end position="363"/>
    </location>
</feature>
<dbReference type="SUPFAM" id="SSF56601">
    <property type="entry name" value="beta-lactamase/transpeptidase-like"/>
    <property type="match status" value="1"/>
</dbReference>
<keyword evidence="7 17" id="KW-0378">Hydrolase</keyword>
<dbReference type="GO" id="GO:0008360">
    <property type="term" value="P:regulation of cell shape"/>
    <property type="evidence" value="ECO:0007669"/>
    <property type="project" value="UniProtKB-KW"/>
</dbReference>
<evidence type="ECO:0000256" key="8">
    <source>
        <dbReference type="ARBA" id="ARBA00022960"/>
    </source>
</evidence>
<evidence type="ECO:0000256" key="10">
    <source>
        <dbReference type="ARBA" id="ARBA00023316"/>
    </source>
</evidence>
<dbReference type="InterPro" id="IPR012338">
    <property type="entry name" value="Beta-lactam/transpept-like"/>
</dbReference>
<dbReference type="PANTHER" id="PTHR21581:SF33">
    <property type="entry name" value="D-ALANYL-D-ALANINE CARBOXYPEPTIDASE DACB"/>
    <property type="match status" value="1"/>
</dbReference>
<evidence type="ECO:0000259" key="16">
    <source>
        <dbReference type="SMART" id="SM00936"/>
    </source>
</evidence>
<dbReference type="EC" id="3.4.16.4" evidence="3"/>